<keyword evidence="3" id="KW-1003">Cell membrane</keyword>
<feature type="transmembrane region" description="Helical" evidence="9">
    <location>
        <begin position="113"/>
        <end position="130"/>
    </location>
</feature>
<feature type="transmembrane region" description="Helical" evidence="9">
    <location>
        <begin position="137"/>
        <end position="160"/>
    </location>
</feature>
<protein>
    <submittedName>
        <fullName evidence="10">CrcB-like protein-domain-containing protein</fullName>
    </submittedName>
</protein>
<feature type="transmembrane region" description="Helical" evidence="9">
    <location>
        <begin position="212"/>
        <end position="238"/>
    </location>
</feature>
<proteinExistence type="inferred from homology"/>
<comment type="similarity">
    <text evidence="7">Belongs to the fluoride channel Fluc/FEX (TC 1.A.43) family.</text>
</comment>
<evidence type="ECO:0000256" key="5">
    <source>
        <dbReference type="ARBA" id="ARBA00022989"/>
    </source>
</evidence>
<accession>A0A6A5R392</accession>
<comment type="function">
    <text evidence="1">Fluoride channel required for the rapid expulsion of cytoplasmic fluoride.</text>
</comment>
<comment type="subcellular location">
    <subcellularLocation>
        <location evidence="2">Cell membrane</location>
        <topology evidence="2">Multi-pass membrane protein</topology>
    </subcellularLocation>
</comment>
<feature type="transmembrane region" description="Helical" evidence="9">
    <location>
        <begin position="33"/>
        <end position="54"/>
    </location>
</feature>
<keyword evidence="11" id="KW-1185">Reference proteome</keyword>
<evidence type="ECO:0000313" key="11">
    <source>
        <dbReference type="Proteomes" id="UP000800096"/>
    </source>
</evidence>
<keyword evidence="5 9" id="KW-1133">Transmembrane helix</keyword>
<organism evidence="10 11">
    <name type="scientific">Ampelomyces quisqualis</name>
    <name type="common">Powdery mildew agent</name>
    <dbReference type="NCBI Taxonomy" id="50730"/>
    <lineage>
        <taxon>Eukaryota</taxon>
        <taxon>Fungi</taxon>
        <taxon>Dikarya</taxon>
        <taxon>Ascomycota</taxon>
        <taxon>Pezizomycotina</taxon>
        <taxon>Dothideomycetes</taxon>
        <taxon>Pleosporomycetidae</taxon>
        <taxon>Pleosporales</taxon>
        <taxon>Pleosporineae</taxon>
        <taxon>Phaeosphaeriaceae</taxon>
        <taxon>Ampelomyces</taxon>
    </lineage>
</organism>
<dbReference type="GO" id="GO:1903425">
    <property type="term" value="F:fluoride transmembrane transporter activity"/>
    <property type="evidence" value="ECO:0007669"/>
    <property type="project" value="TreeGrafter"/>
</dbReference>
<dbReference type="Proteomes" id="UP000800096">
    <property type="component" value="Unassembled WGS sequence"/>
</dbReference>
<dbReference type="EMBL" id="ML979132">
    <property type="protein sequence ID" value="KAF1921628.1"/>
    <property type="molecule type" value="Genomic_DNA"/>
</dbReference>
<dbReference type="InterPro" id="IPR003691">
    <property type="entry name" value="FluC"/>
</dbReference>
<evidence type="ECO:0000256" key="8">
    <source>
        <dbReference type="ARBA" id="ARBA00035585"/>
    </source>
</evidence>
<dbReference type="GO" id="GO:0005886">
    <property type="term" value="C:plasma membrane"/>
    <property type="evidence" value="ECO:0007669"/>
    <property type="project" value="UniProtKB-SubCell"/>
</dbReference>
<feature type="transmembrane region" description="Helical" evidence="9">
    <location>
        <begin position="84"/>
        <end position="101"/>
    </location>
</feature>
<keyword evidence="4 9" id="KW-0812">Transmembrane</keyword>
<reference evidence="10" key="1">
    <citation type="journal article" date="2020" name="Stud. Mycol.">
        <title>101 Dothideomycetes genomes: a test case for predicting lifestyles and emergence of pathogens.</title>
        <authorList>
            <person name="Haridas S."/>
            <person name="Albert R."/>
            <person name="Binder M."/>
            <person name="Bloem J."/>
            <person name="Labutti K."/>
            <person name="Salamov A."/>
            <person name="Andreopoulos B."/>
            <person name="Baker S."/>
            <person name="Barry K."/>
            <person name="Bills G."/>
            <person name="Bluhm B."/>
            <person name="Cannon C."/>
            <person name="Castanera R."/>
            <person name="Culley D."/>
            <person name="Daum C."/>
            <person name="Ezra D."/>
            <person name="Gonzalez J."/>
            <person name="Henrissat B."/>
            <person name="Kuo A."/>
            <person name="Liang C."/>
            <person name="Lipzen A."/>
            <person name="Lutzoni F."/>
            <person name="Magnuson J."/>
            <person name="Mondo S."/>
            <person name="Nolan M."/>
            <person name="Ohm R."/>
            <person name="Pangilinan J."/>
            <person name="Park H.-J."/>
            <person name="Ramirez L."/>
            <person name="Alfaro M."/>
            <person name="Sun H."/>
            <person name="Tritt A."/>
            <person name="Yoshinaga Y."/>
            <person name="Zwiers L.-H."/>
            <person name="Turgeon B."/>
            <person name="Goodwin S."/>
            <person name="Spatafora J."/>
            <person name="Crous P."/>
            <person name="Grigoriev I."/>
        </authorList>
    </citation>
    <scope>NUCLEOTIDE SEQUENCE</scope>
    <source>
        <strain evidence="10">HMLAC05119</strain>
    </source>
</reference>
<dbReference type="PANTHER" id="PTHR28259:SF1">
    <property type="entry name" value="FLUORIDE EXPORT PROTEIN 1-RELATED"/>
    <property type="match status" value="1"/>
</dbReference>
<dbReference type="PANTHER" id="PTHR28259">
    <property type="entry name" value="FLUORIDE EXPORT PROTEIN 1-RELATED"/>
    <property type="match status" value="1"/>
</dbReference>
<evidence type="ECO:0000256" key="9">
    <source>
        <dbReference type="SAM" id="Phobius"/>
    </source>
</evidence>
<name>A0A6A5R392_AMPQU</name>
<keyword evidence="6 9" id="KW-0472">Membrane</keyword>
<evidence type="ECO:0000256" key="1">
    <source>
        <dbReference type="ARBA" id="ARBA00002598"/>
    </source>
</evidence>
<dbReference type="OrthoDB" id="409792at2759"/>
<evidence type="ECO:0000256" key="4">
    <source>
        <dbReference type="ARBA" id="ARBA00022692"/>
    </source>
</evidence>
<evidence type="ECO:0000256" key="6">
    <source>
        <dbReference type="ARBA" id="ARBA00023136"/>
    </source>
</evidence>
<dbReference type="Pfam" id="PF02537">
    <property type="entry name" value="CRCB"/>
    <property type="match status" value="1"/>
</dbReference>
<comment type="catalytic activity">
    <reaction evidence="8">
        <text>fluoride(in) = fluoride(out)</text>
        <dbReference type="Rhea" id="RHEA:76159"/>
        <dbReference type="ChEBI" id="CHEBI:17051"/>
    </reaction>
    <physiologicalReaction direction="left-to-right" evidence="8">
        <dbReference type="Rhea" id="RHEA:76160"/>
    </physiologicalReaction>
</comment>
<evidence type="ECO:0000256" key="7">
    <source>
        <dbReference type="ARBA" id="ARBA00035120"/>
    </source>
</evidence>
<evidence type="ECO:0000313" key="10">
    <source>
        <dbReference type="EMBL" id="KAF1921628.1"/>
    </source>
</evidence>
<dbReference type="AlphaFoldDB" id="A0A6A5R392"/>
<gene>
    <name evidence="10" type="ORF">BDU57DRAFT_510544</name>
</gene>
<evidence type="ECO:0000256" key="2">
    <source>
        <dbReference type="ARBA" id="ARBA00004651"/>
    </source>
</evidence>
<sequence length="247" mass="26769">MRDVFLALSNDLKAPEYHPSATLLSTTSPRNNGYSLLAVLATIIITISTCYSALKIGAHLAILVQPITPVLPSRFMRRFLDPSFVLLGWGCWIGAAFMTIFPPSGHDAWRSQVLFACCFAPFGCLVRYYLSLHLNPILPFFPLGTFTANIFGTAVLGMSFSLQRVPLHFSGVVGGSLLGCQVLQGVQDGFCGALTTVSTWIVEISTLRKGRAYVYAGASVVTGLVLLVAIMGSVRWAVGWDEIICRT</sequence>
<evidence type="ECO:0000256" key="3">
    <source>
        <dbReference type="ARBA" id="ARBA00022475"/>
    </source>
</evidence>